<reference evidence="2" key="1">
    <citation type="journal article" date="2017" name="Cell">
        <title>Insights into land plant evolution garnered from the Marchantia polymorpha genome.</title>
        <authorList>
            <person name="Bowman J.L."/>
            <person name="Kohchi T."/>
            <person name="Yamato K.T."/>
            <person name="Jenkins J."/>
            <person name="Shu S."/>
            <person name="Ishizaki K."/>
            <person name="Yamaoka S."/>
            <person name="Nishihama R."/>
            <person name="Nakamura Y."/>
            <person name="Berger F."/>
            <person name="Adam C."/>
            <person name="Aki S.S."/>
            <person name="Althoff F."/>
            <person name="Araki T."/>
            <person name="Arteaga-Vazquez M.A."/>
            <person name="Balasubrmanian S."/>
            <person name="Barry K."/>
            <person name="Bauer D."/>
            <person name="Boehm C.R."/>
            <person name="Briginshaw L."/>
            <person name="Caballero-Perez J."/>
            <person name="Catarino B."/>
            <person name="Chen F."/>
            <person name="Chiyoda S."/>
            <person name="Chovatia M."/>
            <person name="Davies K.M."/>
            <person name="Delmans M."/>
            <person name="Demura T."/>
            <person name="Dierschke T."/>
            <person name="Dolan L."/>
            <person name="Dorantes-Acosta A.E."/>
            <person name="Eklund D.M."/>
            <person name="Florent S.N."/>
            <person name="Flores-Sandoval E."/>
            <person name="Fujiyama A."/>
            <person name="Fukuzawa H."/>
            <person name="Galik B."/>
            <person name="Grimanelli D."/>
            <person name="Grimwood J."/>
            <person name="Grossniklaus U."/>
            <person name="Hamada T."/>
            <person name="Haseloff J."/>
            <person name="Hetherington A.J."/>
            <person name="Higo A."/>
            <person name="Hirakawa Y."/>
            <person name="Hundley H.N."/>
            <person name="Ikeda Y."/>
            <person name="Inoue K."/>
            <person name="Inoue S.I."/>
            <person name="Ishida S."/>
            <person name="Jia Q."/>
            <person name="Kakita M."/>
            <person name="Kanazawa T."/>
            <person name="Kawai Y."/>
            <person name="Kawashima T."/>
            <person name="Kennedy M."/>
            <person name="Kinose K."/>
            <person name="Kinoshita T."/>
            <person name="Kohara Y."/>
            <person name="Koide E."/>
            <person name="Komatsu K."/>
            <person name="Kopischke S."/>
            <person name="Kubo M."/>
            <person name="Kyozuka J."/>
            <person name="Lagercrantz U."/>
            <person name="Lin S.S."/>
            <person name="Lindquist E."/>
            <person name="Lipzen A.M."/>
            <person name="Lu C.W."/>
            <person name="De Luna E."/>
            <person name="Martienssen R.A."/>
            <person name="Minamino N."/>
            <person name="Mizutani M."/>
            <person name="Mizutani M."/>
            <person name="Mochizuki N."/>
            <person name="Monte I."/>
            <person name="Mosher R."/>
            <person name="Nagasaki H."/>
            <person name="Nakagami H."/>
            <person name="Naramoto S."/>
            <person name="Nishitani K."/>
            <person name="Ohtani M."/>
            <person name="Okamoto T."/>
            <person name="Okumura M."/>
            <person name="Phillips J."/>
            <person name="Pollak B."/>
            <person name="Reinders A."/>
            <person name="Rovekamp M."/>
            <person name="Sano R."/>
            <person name="Sawa S."/>
            <person name="Schmid M.W."/>
            <person name="Shirakawa M."/>
            <person name="Solano R."/>
            <person name="Spunde A."/>
            <person name="Suetsugu N."/>
            <person name="Sugano S."/>
            <person name="Sugiyama A."/>
            <person name="Sun R."/>
            <person name="Suzuki Y."/>
            <person name="Takenaka M."/>
            <person name="Takezawa D."/>
            <person name="Tomogane H."/>
            <person name="Tsuzuki M."/>
            <person name="Ueda T."/>
            <person name="Umeda M."/>
            <person name="Ward J.M."/>
            <person name="Watanabe Y."/>
            <person name="Yazaki K."/>
            <person name="Yokoyama R."/>
            <person name="Yoshitake Y."/>
            <person name="Yotsui I."/>
            <person name="Zachgo S."/>
            <person name="Schmutz J."/>
        </authorList>
    </citation>
    <scope>NUCLEOTIDE SEQUENCE [LARGE SCALE GENOMIC DNA]</scope>
    <source>
        <strain evidence="2">Tak-1</strain>
    </source>
</reference>
<proteinExistence type="predicted"/>
<protein>
    <submittedName>
        <fullName evidence="1">Uncharacterized protein</fullName>
    </submittedName>
</protein>
<organism evidence="1 2">
    <name type="scientific">Marchantia polymorpha</name>
    <name type="common">Common liverwort</name>
    <name type="synonym">Marchantia aquatica</name>
    <dbReference type="NCBI Taxonomy" id="3197"/>
    <lineage>
        <taxon>Eukaryota</taxon>
        <taxon>Viridiplantae</taxon>
        <taxon>Streptophyta</taxon>
        <taxon>Embryophyta</taxon>
        <taxon>Marchantiophyta</taxon>
        <taxon>Marchantiopsida</taxon>
        <taxon>Marchantiidae</taxon>
        <taxon>Marchantiales</taxon>
        <taxon>Marchantiaceae</taxon>
        <taxon>Marchantia</taxon>
    </lineage>
</organism>
<evidence type="ECO:0000313" key="2">
    <source>
        <dbReference type="Proteomes" id="UP000244005"/>
    </source>
</evidence>
<evidence type="ECO:0000313" key="1">
    <source>
        <dbReference type="EMBL" id="PTQ27862.1"/>
    </source>
</evidence>
<gene>
    <name evidence="1" type="ORF">MARPO_0181s0010</name>
</gene>
<dbReference type="AlphaFoldDB" id="A0A2R6W1Z4"/>
<sequence>MPTSNASLESLSTPYSGISPFPLHWTCRYRKYSWFVCICVGLSCLLSPASNFSSSLALLLLLGTPSTELCSLPSFPSSNSMICPQYNPDCSK</sequence>
<dbReference type="EMBL" id="KZ772850">
    <property type="protein sequence ID" value="PTQ27862.1"/>
    <property type="molecule type" value="Genomic_DNA"/>
</dbReference>
<name>A0A2R6W1Z4_MARPO</name>
<keyword evidence="2" id="KW-1185">Reference proteome</keyword>
<dbReference type="Proteomes" id="UP000244005">
    <property type="component" value="Unassembled WGS sequence"/>
</dbReference>
<dbReference type="Gramene" id="Mp2g24870.1">
    <property type="protein sequence ID" value="Mp2g24870.1.cds1"/>
    <property type="gene ID" value="Mp2g24870"/>
</dbReference>
<accession>A0A2R6W1Z4</accession>